<sequence>MKPVLSVVPLLVYLGHFCHTLTPPPLLSNLFVDPFPSLCNPQCIFASVHTETFLQRPRFVVLWQARFAPVSNLSFAHSDRFIRSKLVLNKRAIPQSGFAL</sequence>
<keyword evidence="1" id="KW-0732">Signal</keyword>
<gene>
    <name evidence="2" type="ORF">EmuJ_001081300</name>
</gene>
<dbReference type="AlphaFoldDB" id="A0A068YIH7"/>
<dbReference type="EMBL" id="LN902842">
    <property type="protein sequence ID" value="CDS43084.1"/>
    <property type="molecule type" value="Genomic_DNA"/>
</dbReference>
<protein>
    <submittedName>
        <fullName evidence="2">Expressed protein</fullName>
    </submittedName>
</protein>
<feature type="signal peptide" evidence="1">
    <location>
        <begin position="1"/>
        <end position="20"/>
    </location>
</feature>
<evidence type="ECO:0000313" key="2">
    <source>
        <dbReference type="EMBL" id="CDS43084.1"/>
    </source>
</evidence>
<dbReference type="Proteomes" id="UP000017246">
    <property type="component" value="Unassembled WGS sequence"/>
</dbReference>
<evidence type="ECO:0000313" key="3">
    <source>
        <dbReference type="Proteomes" id="UP000017246"/>
    </source>
</evidence>
<feature type="chain" id="PRO_5009741790" evidence="1">
    <location>
        <begin position="21"/>
        <end position="100"/>
    </location>
</feature>
<keyword evidence="3" id="KW-1185">Reference proteome</keyword>
<reference evidence="2" key="1">
    <citation type="journal article" date="2013" name="Nature">
        <title>The genomes of four tapeworm species reveal adaptations to parasitism.</title>
        <authorList>
            <person name="Tsai I.J."/>
            <person name="Zarowiecki M."/>
            <person name="Holroyd N."/>
            <person name="Garciarrubio A."/>
            <person name="Sanchez-Flores A."/>
            <person name="Brooks K.L."/>
            <person name="Tracey A."/>
            <person name="Bobes R.J."/>
            <person name="Fragoso G."/>
            <person name="Sciutto E."/>
            <person name="Aslett M."/>
            <person name="Beasley H."/>
            <person name="Bennett H.M."/>
            <person name="Cai J."/>
            <person name="Camicia F."/>
            <person name="Clark R."/>
            <person name="Cucher M."/>
            <person name="De Silva N."/>
            <person name="Day T.A."/>
            <person name="Deplazes P."/>
            <person name="Estrada K."/>
            <person name="Fernandez C."/>
            <person name="Holland P.W."/>
            <person name="Hou J."/>
            <person name="Hu S."/>
            <person name="Huckvale T."/>
            <person name="Hung S.S."/>
            <person name="Kamenetzky L."/>
            <person name="Keane J.A."/>
            <person name="Kiss F."/>
            <person name="Koziol U."/>
            <person name="Lambert O."/>
            <person name="Liu K."/>
            <person name="Luo X."/>
            <person name="Luo Y."/>
            <person name="Macchiaroli N."/>
            <person name="Nichol S."/>
            <person name="Paps J."/>
            <person name="Parkinson J."/>
            <person name="Pouchkina-Stantcheva N."/>
            <person name="Riddiford N."/>
            <person name="Rosenzvit M."/>
            <person name="Salinas G."/>
            <person name="Wasmuth J.D."/>
            <person name="Zamanian M."/>
            <person name="Zheng Y."/>
            <person name="Cai X."/>
            <person name="Soberon X."/>
            <person name="Olson P.D."/>
            <person name="Laclette J.P."/>
            <person name="Brehm K."/>
            <person name="Berriman M."/>
            <person name="Garciarrubio A."/>
            <person name="Bobes R.J."/>
            <person name="Fragoso G."/>
            <person name="Sanchez-Flores A."/>
            <person name="Estrada K."/>
            <person name="Cevallos M.A."/>
            <person name="Morett E."/>
            <person name="Gonzalez V."/>
            <person name="Portillo T."/>
            <person name="Ochoa-Leyva A."/>
            <person name="Jose M.V."/>
            <person name="Sciutto E."/>
            <person name="Landa A."/>
            <person name="Jimenez L."/>
            <person name="Valdes V."/>
            <person name="Carrero J.C."/>
            <person name="Larralde C."/>
            <person name="Morales-Montor J."/>
            <person name="Limon-Lason J."/>
            <person name="Soberon X."/>
            <person name="Laclette J.P."/>
        </authorList>
    </citation>
    <scope>NUCLEOTIDE SEQUENCE [LARGE SCALE GENOMIC DNA]</scope>
</reference>
<organism evidence="2 3">
    <name type="scientific">Echinococcus multilocularis</name>
    <name type="common">Fox tapeworm</name>
    <dbReference type="NCBI Taxonomy" id="6211"/>
    <lineage>
        <taxon>Eukaryota</taxon>
        <taxon>Metazoa</taxon>
        <taxon>Spiralia</taxon>
        <taxon>Lophotrochozoa</taxon>
        <taxon>Platyhelminthes</taxon>
        <taxon>Cestoda</taxon>
        <taxon>Eucestoda</taxon>
        <taxon>Cyclophyllidea</taxon>
        <taxon>Taeniidae</taxon>
        <taxon>Echinococcus</taxon>
    </lineage>
</organism>
<reference evidence="2" key="2">
    <citation type="submission" date="2015-11" db="EMBL/GenBank/DDBJ databases">
        <authorList>
            <person name="Zhang Y."/>
            <person name="Guo Z."/>
        </authorList>
    </citation>
    <scope>NUCLEOTIDE SEQUENCE</scope>
</reference>
<name>A0A068YIH7_ECHMU</name>
<accession>A0A068YIH7</accession>
<dbReference type="OrthoDB" id="10537086at2759"/>
<proteinExistence type="predicted"/>
<evidence type="ECO:0000256" key="1">
    <source>
        <dbReference type="SAM" id="SignalP"/>
    </source>
</evidence>